<organism evidence="1 2">
    <name type="scientific">Cinchona calisaya</name>
    <dbReference type="NCBI Taxonomy" id="153742"/>
    <lineage>
        <taxon>Eukaryota</taxon>
        <taxon>Viridiplantae</taxon>
        <taxon>Streptophyta</taxon>
        <taxon>Embryophyta</taxon>
        <taxon>Tracheophyta</taxon>
        <taxon>Spermatophyta</taxon>
        <taxon>Magnoliopsida</taxon>
        <taxon>eudicotyledons</taxon>
        <taxon>Gunneridae</taxon>
        <taxon>Pentapetalae</taxon>
        <taxon>asterids</taxon>
        <taxon>lamiids</taxon>
        <taxon>Gentianales</taxon>
        <taxon>Rubiaceae</taxon>
        <taxon>Cinchonoideae</taxon>
        <taxon>Cinchoneae</taxon>
        <taxon>Cinchona</taxon>
    </lineage>
</organism>
<proteinExistence type="predicted"/>
<gene>
    <name evidence="1" type="ORF">ACH5RR_022397</name>
</gene>
<reference evidence="1 2" key="1">
    <citation type="submission" date="2024-11" db="EMBL/GenBank/DDBJ databases">
        <title>A near-complete genome assembly of Cinchona calisaya.</title>
        <authorList>
            <person name="Lian D.C."/>
            <person name="Zhao X.W."/>
            <person name="Wei L."/>
        </authorList>
    </citation>
    <scope>NUCLEOTIDE SEQUENCE [LARGE SCALE GENOMIC DNA]</scope>
    <source>
        <tissue evidence="1">Nenye</tissue>
    </source>
</reference>
<sequence length="143" mass="13726">MVMAMVVAGGGSIGLGWYGTTGIPVDGGGITELGGTIETSGGGDVIITYGITGGGIIGLGGTIGILGGGGVITGIGTYGTIGGGGDGITGLGGTVGILEVVVLSLDLERMEQLVLVVGSLDLGEKLECFGGGDVITGRNVWNN</sequence>
<evidence type="ECO:0000313" key="1">
    <source>
        <dbReference type="EMBL" id="KAL3515495.1"/>
    </source>
</evidence>
<dbReference type="EMBL" id="JBJUIK010000010">
    <property type="protein sequence ID" value="KAL3515495.1"/>
    <property type="molecule type" value="Genomic_DNA"/>
</dbReference>
<keyword evidence="2" id="KW-1185">Reference proteome</keyword>
<comment type="caution">
    <text evidence="1">The sequence shown here is derived from an EMBL/GenBank/DDBJ whole genome shotgun (WGS) entry which is preliminary data.</text>
</comment>
<dbReference type="Proteomes" id="UP001630127">
    <property type="component" value="Unassembled WGS sequence"/>
</dbReference>
<evidence type="ECO:0000313" key="2">
    <source>
        <dbReference type="Proteomes" id="UP001630127"/>
    </source>
</evidence>
<protein>
    <submittedName>
        <fullName evidence="1">Uncharacterized protein</fullName>
    </submittedName>
</protein>
<name>A0ABD2Z7P4_9GENT</name>
<accession>A0ABD2Z7P4</accession>
<dbReference type="AlphaFoldDB" id="A0ABD2Z7P4"/>